<feature type="non-terminal residue" evidence="2">
    <location>
        <position position="89"/>
    </location>
</feature>
<reference evidence="2" key="1">
    <citation type="thesis" date="2021" institute="BYU ScholarsArchive" country="Provo, UT, USA">
        <title>Applications of and Algorithms for Genome Assembly and Genomic Analyses with an Emphasis on Marine Teleosts.</title>
        <authorList>
            <person name="Pickett B.D."/>
        </authorList>
    </citation>
    <scope>NUCLEOTIDE SEQUENCE</scope>
    <source>
        <strain evidence="2">HI-2016</strain>
    </source>
</reference>
<evidence type="ECO:0000313" key="2">
    <source>
        <dbReference type="EMBL" id="KAG9336839.1"/>
    </source>
</evidence>
<evidence type="ECO:0000256" key="1">
    <source>
        <dbReference type="SAM" id="MobiDB-lite"/>
    </source>
</evidence>
<accession>A0A8T2N938</accession>
<evidence type="ECO:0000313" key="3">
    <source>
        <dbReference type="Proteomes" id="UP000824540"/>
    </source>
</evidence>
<feature type="region of interest" description="Disordered" evidence="1">
    <location>
        <begin position="66"/>
        <end position="89"/>
    </location>
</feature>
<dbReference type="AlphaFoldDB" id="A0A8T2N938"/>
<feature type="region of interest" description="Disordered" evidence="1">
    <location>
        <begin position="21"/>
        <end position="51"/>
    </location>
</feature>
<name>A0A8T2N938_9TELE</name>
<dbReference type="OrthoDB" id="3176171at2759"/>
<dbReference type="Proteomes" id="UP000824540">
    <property type="component" value="Unassembled WGS sequence"/>
</dbReference>
<protein>
    <submittedName>
        <fullName evidence="2">Uncharacterized protein</fullName>
    </submittedName>
</protein>
<feature type="compositionally biased region" description="Polar residues" evidence="1">
    <location>
        <begin position="29"/>
        <end position="45"/>
    </location>
</feature>
<proteinExistence type="predicted"/>
<gene>
    <name evidence="2" type="ORF">JZ751_003187</name>
</gene>
<keyword evidence="3" id="KW-1185">Reference proteome</keyword>
<dbReference type="EMBL" id="JAFBMS010000102">
    <property type="protein sequence ID" value="KAG9336839.1"/>
    <property type="molecule type" value="Genomic_DNA"/>
</dbReference>
<sequence>MRKIQHCFTLLKVMVREKFSGVAQREDSPQPSEATSRPVSPQQEAVQKLKDMLQQRDDEIRTLARLAGSKISPLTGPSAAPRCPRRPGE</sequence>
<organism evidence="2 3">
    <name type="scientific">Albula glossodonta</name>
    <name type="common">roundjaw bonefish</name>
    <dbReference type="NCBI Taxonomy" id="121402"/>
    <lineage>
        <taxon>Eukaryota</taxon>
        <taxon>Metazoa</taxon>
        <taxon>Chordata</taxon>
        <taxon>Craniata</taxon>
        <taxon>Vertebrata</taxon>
        <taxon>Euteleostomi</taxon>
        <taxon>Actinopterygii</taxon>
        <taxon>Neopterygii</taxon>
        <taxon>Teleostei</taxon>
        <taxon>Albuliformes</taxon>
        <taxon>Albulidae</taxon>
        <taxon>Albula</taxon>
    </lineage>
</organism>
<comment type="caution">
    <text evidence="2">The sequence shown here is derived from an EMBL/GenBank/DDBJ whole genome shotgun (WGS) entry which is preliminary data.</text>
</comment>